<feature type="compositionally biased region" description="Basic residues" evidence="1">
    <location>
        <begin position="232"/>
        <end position="242"/>
    </location>
</feature>
<proteinExistence type="predicted"/>
<name>A0A1J0WGU1_9RHOB</name>
<protein>
    <submittedName>
        <fullName evidence="2">Uncharacterized protein</fullName>
    </submittedName>
</protein>
<evidence type="ECO:0000256" key="1">
    <source>
        <dbReference type="SAM" id="MobiDB-lite"/>
    </source>
</evidence>
<dbReference type="KEGG" id="suam:BOO69_09010"/>
<evidence type="ECO:0000313" key="2">
    <source>
        <dbReference type="EMBL" id="APE43535.1"/>
    </source>
</evidence>
<dbReference type="InterPro" id="IPR045709">
    <property type="entry name" value="DUF6065"/>
</dbReference>
<dbReference type="Pfam" id="PF19541">
    <property type="entry name" value="DUF6065"/>
    <property type="match status" value="1"/>
</dbReference>
<feature type="compositionally biased region" description="Basic and acidic residues" evidence="1">
    <location>
        <begin position="218"/>
        <end position="231"/>
    </location>
</feature>
<accession>A0A1J0WGU1</accession>
<gene>
    <name evidence="2" type="ORF">BOO69_09010</name>
</gene>
<sequence>MSIDLRLALDPAWGIELRPAPARRDWMDATPQGYANRCLPLTIANAHGWELLNPTRFVATWTGGQGIDDVVVAGFDDARSPLAVSHFGAGILTFQVPGLIRTSPGYDLWLQGPVNRPKPHIQGLTGVVETDWSPFGLTMNWRFTTVGATVAFEAGEPFAHLFPMPRGLIEAVTPRVMAQDAGDPDQQAHRAWARDRERFIADLGEEGSDARRAGWQRDYMRGPERPVDPPHRTRLRPKPPAD</sequence>
<organism evidence="2 3">
    <name type="scientific">Sulfitobacter alexandrii</name>
    <dbReference type="NCBI Taxonomy" id="1917485"/>
    <lineage>
        <taxon>Bacteria</taxon>
        <taxon>Pseudomonadati</taxon>
        <taxon>Pseudomonadota</taxon>
        <taxon>Alphaproteobacteria</taxon>
        <taxon>Rhodobacterales</taxon>
        <taxon>Roseobacteraceae</taxon>
        <taxon>Sulfitobacter</taxon>
    </lineage>
</organism>
<reference evidence="2 3" key="1">
    <citation type="submission" date="2016-11" db="EMBL/GenBank/DDBJ databases">
        <title>Complete genome sequence of Sulfitobacter sp. AM1-D1, a toxic bacteria associated with marine dinoflagellate Alexandrium minutum in East China Sea.</title>
        <authorList>
            <person name="Yang Q."/>
            <person name="Zhang X."/>
            <person name="Tian X."/>
        </authorList>
    </citation>
    <scope>NUCLEOTIDE SEQUENCE [LARGE SCALE GENOMIC DNA]</scope>
    <source>
        <strain evidence="2 3">AM1-D1</strain>
    </source>
</reference>
<dbReference type="EMBL" id="CP018076">
    <property type="protein sequence ID" value="APE43535.1"/>
    <property type="molecule type" value="Genomic_DNA"/>
</dbReference>
<dbReference type="AlphaFoldDB" id="A0A1J0WGU1"/>
<keyword evidence="3" id="KW-1185">Reference proteome</keyword>
<dbReference type="OrthoDB" id="8910986at2"/>
<dbReference type="STRING" id="1917485.BOO69_09010"/>
<dbReference type="Proteomes" id="UP000181897">
    <property type="component" value="Chromosome"/>
</dbReference>
<dbReference type="RefSeq" id="WP_071971868.1">
    <property type="nucleotide sequence ID" value="NZ_CP018076.1"/>
</dbReference>
<feature type="region of interest" description="Disordered" evidence="1">
    <location>
        <begin position="202"/>
        <end position="242"/>
    </location>
</feature>
<evidence type="ECO:0000313" key="3">
    <source>
        <dbReference type="Proteomes" id="UP000181897"/>
    </source>
</evidence>